<protein>
    <recommendedName>
        <fullName evidence="3">DUF3888 domain-containing protein</fullName>
    </recommendedName>
</protein>
<dbReference type="Pfam" id="PF13027">
    <property type="entry name" value="DUF3888"/>
    <property type="match status" value="1"/>
</dbReference>
<dbReference type="EMBL" id="UAQE01000004">
    <property type="protein sequence ID" value="SPU38851.1"/>
    <property type="molecule type" value="Genomic_DNA"/>
</dbReference>
<proteinExistence type="predicted"/>
<evidence type="ECO:0000313" key="1">
    <source>
        <dbReference type="EMBL" id="SPU38851.1"/>
    </source>
</evidence>
<sequence>MKKFAYVLMAIFTMFILPCKIYAQSEQADEQLIRDTFITILNPFIEKEIDHYYGYPKQYGLYDVKILKIVKESQFSFKVSVEVTTFEHAHSPPYSKEIITFEVSPTGVSTLRYIHEADDVEKAINAFYRATLLDIQQSFKLDLASYTSYRYDQLQYQAEINNDMKSLAMIAEEIVIHILFPERKIPYKNVIDPVTFIKGNIGYMLFKRADGTNVSYQLQKKDGTWIVKDKKSKPGKKMEDLLPWYI</sequence>
<organism evidence="1 2">
    <name type="scientific">Lysinibacillus capsici</name>
    <dbReference type="NCBI Taxonomy" id="2115968"/>
    <lineage>
        <taxon>Bacteria</taxon>
        <taxon>Bacillati</taxon>
        <taxon>Bacillota</taxon>
        <taxon>Bacilli</taxon>
        <taxon>Bacillales</taxon>
        <taxon>Bacillaceae</taxon>
        <taxon>Lysinibacillus</taxon>
    </lineage>
</organism>
<reference evidence="1 2" key="1">
    <citation type="submission" date="2018-06" db="EMBL/GenBank/DDBJ databases">
        <authorList>
            <consortium name="Pathogen Informatics"/>
            <person name="Doyle S."/>
        </authorList>
    </citation>
    <scope>NUCLEOTIDE SEQUENCE [LARGE SCALE GENOMIC DNA]</scope>
    <source>
        <strain evidence="1 2">NCTC7582</strain>
    </source>
</reference>
<dbReference type="Proteomes" id="UP000251431">
    <property type="component" value="Unassembled WGS sequence"/>
</dbReference>
<evidence type="ECO:0000313" key="2">
    <source>
        <dbReference type="Proteomes" id="UP000251431"/>
    </source>
</evidence>
<gene>
    <name evidence="1" type="ORF">NCTC7582_04821</name>
</gene>
<dbReference type="InterPro" id="IPR024984">
    <property type="entry name" value="DUF3888"/>
</dbReference>
<accession>A0A2X1BAQ8</accession>
<evidence type="ECO:0008006" key="3">
    <source>
        <dbReference type="Google" id="ProtNLM"/>
    </source>
</evidence>
<name>A0A2X1BAQ8_9BACI</name>
<dbReference type="AlphaFoldDB" id="A0A2X1BAQ8"/>
<dbReference type="RefSeq" id="WP_112118648.1">
    <property type="nucleotide sequence ID" value="NZ_UAQE01000004.1"/>
</dbReference>